<protein>
    <submittedName>
        <fullName evidence="8">Protein Shroom</fullName>
    </submittedName>
</protein>
<feature type="region of interest" description="Disordered" evidence="6">
    <location>
        <begin position="1"/>
        <end position="30"/>
    </location>
</feature>
<dbReference type="EMBL" id="JRES01000487">
    <property type="protein sequence ID" value="KNC30874.1"/>
    <property type="molecule type" value="Genomic_DNA"/>
</dbReference>
<dbReference type="GO" id="GO:0016324">
    <property type="term" value="C:apical plasma membrane"/>
    <property type="evidence" value="ECO:0007669"/>
    <property type="project" value="TreeGrafter"/>
</dbReference>
<feature type="compositionally biased region" description="Low complexity" evidence="6">
    <location>
        <begin position="56"/>
        <end position="77"/>
    </location>
</feature>
<feature type="region of interest" description="Disordered" evidence="6">
    <location>
        <begin position="1037"/>
        <end position="1197"/>
    </location>
</feature>
<feature type="region of interest" description="Disordered" evidence="6">
    <location>
        <begin position="1389"/>
        <end position="1452"/>
    </location>
</feature>
<feature type="region of interest" description="Disordered" evidence="6">
    <location>
        <begin position="1827"/>
        <end position="1859"/>
    </location>
</feature>
<feature type="region of interest" description="Disordered" evidence="6">
    <location>
        <begin position="1653"/>
        <end position="1676"/>
    </location>
</feature>
<feature type="compositionally biased region" description="Low complexity" evidence="6">
    <location>
        <begin position="1070"/>
        <end position="1086"/>
    </location>
</feature>
<evidence type="ECO:0000256" key="2">
    <source>
        <dbReference type="ARBA" id="ARBA00006469"/>
    </source>
</evidence>
<feature type="compositionally biased region" description="Polar residues" evidence="6">
    <location>
        <begin position="647"/>
        <end position="673"/>
    </location>
</feature>
<feature type="region of interest" description="Disordered" evidence="6">
    <location>
        <begin position="986"/>
        <end position="1017"/>
    </location>
</feature>
<feature type="compositionally biased region" description="Polar residues" evidence="6">
    <location>
        <begin position="44"/>
        <end position="55"/>
    </location>
</feature>
<dbReference type="Gene3D" id="6.10.250.3120">
    <property type="match status" value="1"/>
</dbReference>
<dbReference type="OMA" id="PIPLMAR"/>
<keyword evidence="5" id="KW-0175">Coiled coil</keyword>
<accession>A0A0L0CHD3</accession>
<dbReference type="GO" id="GO:0005912">
    <property type="term" value="C:adherens junction"/>
    <property type="evidence" value="ECO:0007669"/>
    <property type="project" value="TreeGrafter"/>
</dbReference>
<feature type="compositionally biased region" description="Polar residues" evidence="6">
    <location>
        <begin position="537"/>
        <end position="552"/>
    </location>
</feature>
<dbReference type="InterPro" id="IPR027685">
    <property type="entry name" value="Shroom_fam"/>
</dbReference>
<keyword evidence="4" id="KW-0206">Cytoskeleton</keyword>
<dbReference type="GO" id="GO:0000902">
    <property type="term" value="P:cell morphogenesis"/>
    <property type="evidence" value="ECO:0007669"/>
    <property type="project" value="TreeGrafter"/>
</dbReference>
<comment type="similarity">
    <text evidence="2">Belongs to the shroom family.</text>
</comment>
<feature type="compositionally biased region" description="Low complexity" evidence="6">
    <location>
        <begin position="219"/>
        <end position="231"/>
    </location>
</feature>
<evidence type="ECO:0000256" key="5">
    <source>
        <dbReference type="SAM" id="Coils"/>
    </source>
</evidence>
<dbReference type="PROSITE" id="PS51307">
    <property type="entry name" value="ASD2"/>
    <property type="match status" value="1"/>
</dbReference>
<feature type="compositionally biased region" description="Polar residues" evidence="6">
    <location>
        <begin position="1174"/>
        <end position="1190"/>
    </location>
</feature>
<feature type="compositionally biased region" description="Low complexity" evidence="6">
    <location>
        <begin position="1300"/>
        <end position="1332"/>
    </location>
</feature>
<organism evidence="8 9">
    <name type="scientific">Lucilia cuprina</name>
    <name type="common">Green bottle fly</name>
    <name type="synonym">Australian sheep blowfly</name>
    <dbReference type="NCBI Taxonomy" id="7375"/>
    <lineage>
        <taxon>Eukaryota</taxon>
        <taxon>Metazoa</taxon>
        <taxon>Ecdysozoa</taxon>
        <taxon>Arthropoda</taxon>
        <taxon>Hexapoda</taxon>
        <taxon>Insecta</taxon>
        <taxon>Pterygota</taxon>
        <taxon>Neoptera</taxon>
        <taxon>Endopterygota</taxon>
        <taxon>Diptera</taxon>
        <taxon>Brachycera</taxon>
        <taxon>Muscomorpha</taxon>
        <taxon>Oestroidea</taxon>
        <taxon>Calliphoridae</taxon>
        <taxon>Luciliinae</taxon>
        <taxon>Lucilia</taxon>
    </lineage>
</organism>
<evidence type="ECO:0000256" key="1">
    <source>
        <dbReference type="ARBA" id="ARBA00004245"/>
    </source>
</evidence>
<dbReference type="GO" id="GO:0030864">
    <property type="term" value="C:cortical actin cytoskeleton"/>
    <property type="evidence" value="ECO:0007669"/>
    <property type="project" value="TreeGrafter"/>
</dbReference>
<comment type="subcellular location">
    <subcellularLocation>
        <location evidence="1">Cytoplasm</location>
        <location evidence="1">Cytoskeleton</location>
    </subcellularLocation>
</comment>
<feature type="compositionally biased region" description="Low complexity" evidence="6">
    <location>
        <begin position="841"/>
        <end position="857"/>
    </location>
</feature>
<feature type="compositionally biased region" description="Low complexity" evidence="6">
    <location>
        <begin position="252"/>
        <end position="277"/>
    </location>
</feature>
<name>A0A0L0CHD3_LUCCU</name>
<dbReference type="OrthoDB" id="10063560at2759"/>
<evidence type="ECO:0000256" key="4">
    <source>
        <dbReference type="ARBA" id="ARBA00023212"/>
    </source>
</evidence>
<feature type="region of interest" description="Disordered" evidence="6">
    <location>
        <begin position="625"/>
        <end position="685"/>
    </location>
</feature>
<feature type="compositionally biased region" description="Pro residues" evidence="6">
    <location>
        <begin position="625"/>
        <end position="634"/>
    </location>
</feature>
<comment type="caution">
    <text evidence="8">The sequence shown here is derived from an EMBL/GenBank/DDBJ whole genome shotgun (WGS) entry which is preliminary data.</text>
</comment>
<feature type="compositionally biased region" description="Polar residues" evidence="6">
    <location>
        <begin position="1276"/>
        <end position="1290"/>
    </location>
</feature>
<feature type="region of interest" description="Disordered" evidence="6">
    <location>
        <begin position="799"/>
        <end position="822"/>
    </location>
</feature>
<dbReference type="Proteomes" id="UP000037069">
    <property type="component" value="Unassembled WGS sequence"/>
</dbReference>
<feature type="region of interest" description="Disordered" evidence="6">
    <location>
        <begin position="515"/>
        <end position="594"/>
    </location>
</feature>
<feature type="compositionally biased region" description="Polar residues" evidence="6">
    <location>
        <begin position="917"/>
        <end position="926"/>
    </location>
</feature>
<keyword evidence="3" id="KW-0963">Cytoplasm</keyword>
<proteinExistence type="inferred from homology"/>
<feature type="region of interest" description="Disordered" evidence="6">
    <location>
        <begin position="714"/>
        <end position="785"/>
    </location>
</feature>
<keyword evidence="9" id="KW-1185">Reference proteome</keyword>
<dbReference type="STRING" id="7375.A0A0L0CHD3"/>
<feature type="region of interest" description="Disordered" evidence="6">
    <location>
        <begin position="1269"/>
        <end position="1363"/>
    </location>
</feature>
<dbReference type="PANTHER" id="PTHR15012:SF32">
    <property type="entry name" value="PROTEIN SHROOM"/>
    <property type="match status" value="1"/>
</dbReference>
<feature type="coiled-coil region" evidence="5">
    <location>
        <begin position="1949"/>
        <end position="2000"/>
    </location>
</feature>
<feature type="region of interest" description="Disordered" evidence="6">
    <location>
        <begin position="206"/>
        <end position="279"/>
    </location>
</feature>
<evidence type="ECO:0000313" key="8">
    <source>
        <dbReference type="EMBL" id="KNC30874.1"/>
    </source>
</evidence>
<feature type="region of interest" description="Disordered" evidence="6">
    <location>
        <begin position="436"/>
        <end position="458"/>
    </location>
</feature>
<dbReference type="Pfam" id="PF08687">
    <property type="entry name" value="ASD2"/>
    <property type="match status" value="1"/>
</dbReference>
<feature type="region of interest" description="Disordered" evidence="6">
    <location>
        <begin position="44"/>
        <end position="77"/>
    </location>
</feature>
<dbReference type="GO" id="GO:0051015">
    <property type="term" value="F:actin filament binding"/>
    <property type="evidence" value="ECO:0007669"/>
    <property type="project" value="InterPro"/>
</dbReference>
<evidence type="ECO:0000256" key="6">
    <source>
        <dbReference type="SAM" id="MobiDB-lite"/>
    </source>
</evidence>
<reference evidence="8 9" key="1">
    <citation type="journal article" date="2015" name="Nat. Commun.">
        <title>Lucilia cuprina genome unlocks parasitic fly biology to underpin future interventions.</title>
        <authorList>
            <person name="Anstead C.A."/>
            <person name="Korhonen P.K."/>
            <person name="Young N.D."/>
            <person name="Hall R.S."/>
            <person name="Jex A.R."/>
            <person name="Murali S.C."/>
            <person name="Hughes D.S."/>
            <person name="Lee S.F."/>
            <person name="Perry T."/>
            <person name="Stroehlein A.J."/>
            <person name="Ansell B.R."/>
            <person name="Breugelmans B."/>
            <person name="Hofmann A."/>
            <person name="Qu J."/>
            <person name="Dugan S."/>
            <person name="Lee S.L."/>
            <person name="Chao H."/>
            <person name="Dinh H."/>
            <person name="Han Y."/>
            <person name="Doddapaneni H.V."/>
            <person name="Worley K.C."/>
            <person name="Muzny D.M."/>
            <person name="Ioannidis P."/>
            <person name="Waterhouse R.M."/>
            <person name="Zdobnov E.M."/>
            <person name="James P.J."/>
            <person name="Bagnall N.H."/>
            <person name="Kotze A.C."/>
            <person name="Gibbs R.A."/>
            <person name="Richards S."/>
            <person name="Batterham P."/>
            <person name="Gasser R.B."/>
        </authorList>
    </citation>
    <scope>NUCLEOTIDE SEQUENCE [LARGE SCALE GENOMIC DNA]</scope>
    <source>
        <strain evidence="8 9">LS</strain>
        <tissue evidence="8">Full body</tissue>
    </source>
</reference>
<sequence length="2060" mass="226780">MRNHHQHKETNINNNNNNNNTNNNSNSTNRYQFCLHPVMSTTVTGQHSGTTPTIMNNHTSTTAANNNNNNNNTVTTNTVSTTNSGNNNNNNNSTLSSTINSNINDTLNSPQKQITTTKISTTLFNTTKTTNLLPSAATASSTSLSVATIPTIATSSLSSLATTIATSSSLSSVSVSLSPISPSSSTTSTVAMSQTVAQQLTKLNNNSDDHVHQHHHEQIINNSNNSSSNSSLTDCRKSLNSTTKSFKEIHHNSNSNNNNNNIINNNSSSNSNNCNNNHFTELMQRNNNKRLSPTQESSNMSFSSASVAGSIQDDIGDQCGLTKAGLEEYTMRSNSFYDNPVLYHHQKQSSYAQSEGYHSYVSSSDSTSATPMLDRLRQESELLSRQTSSSSSHHWSQNDLSSLASTSVAASPTSLLSSGRDLSELGGCTQLQQQQKQQQIQQQQQHNNSSESTSSTETLKWLGSMSDVSEVSHATGFSAISESDSTAQLIVHSSRVMTPKRHQSESVLYAAEDQNTQQQLTRLTTSQHSPQHSPSSLQENTSPSSLCNTLQPSHRHSPSYPPIHQTSHTLYRHHHNHHNTSPELTKSMTEKTSSQTTLSNCDVLAQKSNILVTISNSEAVVTISPHPPPVPAPKPTTNLNGCKDKGSNQLVESQSQNNISQRSHGLPRQSSSLGMVGHKSVSASMDSLSDIKHPYRNNHRLFPVSTYTEPLQSNTSHFVHHPKPQYSTGLKKPPKSQTQQTTTTATSSSSTSSSTSSSSASSPSIAGSHSNLHQPKLGSPNYPQPSWQSVAALINDFERSNNDQQQPQKYTYLDPNKTHRVPNPALKAFQKNAVQSYFERQQQQQQQQQQHQQQQHQNHAHSLDNLSPKSYQQTNQRPSSLQNPSNEGVQTVLLRNSLPSNYNTTSGQRPLSEDKNTYSARNITNKPPSPAPPPPPPRSRSMMPNILRRSSSASDYAELRDQFISAPPPPQEKLQSQSIKNISNSEKFSFNDCGMPPPPPPPRGRSSMPPRRTSSAAEYAAIRDKVLLQQAAALTHQQLHPHQHQNVPPAPPHQHLGLMSNSYHHHHHQPSPYQQQSPQAYQTGLPLMPPPPSSLQDNWVPERPPKNPNLRVPSPELPPPPPGLESETNIPDEPLPPPPPEILQRQPIIDNSLDLAPKPPSPNRRNSFAGASLRKTNYFTRSPSNDSVNVSPKGPPPLIPRKPASIELLQVTRPSAAALNQLSNTKPQTELTRATIISSSTRKRPHNLASTTGSTIPAIQENVSMISNHSIRHSPNGLSSPLHSQNLQSSTPPPPPLMPRMPNVAPPTIMQQQQNICSSNSSSNVNSNTTNQKSRCNSKASYLPRQSLEKQNNSDPDHGSYKMTLHSNEDLVTTSKSSTYDILAQTPKLPNNLPDVLPLGAKLQPNSNTSLNSTPSLRYGSNNNISTNSPTSQQSYTPYGQQQTQQHQQQRYSTPVLNTFNLSTNFTRSQSFDTNVHNTMTQSPNKYMTQSSLDLKKPVNNLETTLEEPLNLIENSTLIKDHNNSSVSSLSSLSESCNSHEERLNTSSVCSANTTGGETTNSNSIFRAELVNTTFSNSNSSNNAKKSVTRQESLRENIEKITQLQSQLMSAHITDNNNFMGSYASPMSPQSNSNKSLQANVIDIPKSLETEKIDEEKPCSDNEIECVPQAPPTPPPVEEELIIKSSSSNTNTCNLKSPKILEEEQQTNETSSIISQLDASTDSLKLVQRSEIILRVNASTVETASQTDDITDCELKSLAEINNTKEMDTPTRTTLQPRQRLAIEDDCEKMSKELANMLPANDALIHILCPPGTKTVADYVTKLYNPNVPLRPSKRDVGTSTLTRNSSNKNNKEEQESNEKITVELKLSEVEQTPENCDILKNKMDDLIKHLNNKVRILTKEQTCIDEESAINDELGNCLLNKLSDKVRPIEASKCRTYISDIGHITGLLLSLSERLARAENNLTTIDENNSEKKSLENKRDRLVEQLTEAKRLKEDIDRRGISVVSLLEKNLNADEFADFEYFINMKAKLITDARDIADKIKMGEEIINALSDNLIQSDC</sequence>
<feature type="compositionally biased region" description="Polar residues" evidence="6">
    <location>
        <begin position="581"/>
        <end position="594"/>
    </location>
</feature>
<evidence type="ECO:0000259" key="7">
    <source>
        <dbReference type="PROSITE" id="PS51307"/>
    </source>
</evidence>
<feature type="compositionally biased region" description="Low complexity" evidence="6">
    <location>
        <begin position="11"/>
        <end position="29"/>
    </location>
</feature>
<dbReference type="GO" id="GO:0043296">
    <property type="term" value="C:apical junction complex"/>
    <property type="evidence" value="ECO:0007669"/>
    <property type="project" value="TreeGrafter"/>
</dbReference>
<feature type="compositionally biased region" description="Polar residues" evidence="6">
    <location>
        <begin position="864"/>
        <end position="909"/>
    </location>
</feature>
<evidence type="ECO:0000313" key="9">
    <source>
        <dbReference type="Proteomes" id="UP000037069"/>
    </source>
</evidence>
<feature type="region of interest" description="Disordered" evidence="6">
    <location>
        <begin position="835"/>
        <end position="944"/>
    </location>
</feature>
<feature type="compositionally biased region" description="Low complexity" evidence="6">
    <location>
        <begin position="515"/>
        <end position="536"/>
    </location>
</feature>
<dbReference type="PANTHER" id="PTHR15012">
    <property type="entry name" value="APICAL PROTEIN/SHROOM-RELATED"/>
    <property type="match status" value="1"/>
</dbReference>
<feature type="compositionally biased region" description="Pro residues" evidence="6">
    <location>
        <begin position="927"/>
        <end position="938"/>
    </location>
</feature>
<feature type="compositionally biased region" description="Low complexity" evidence="6">
    <location>
        <begin position="1405"/>
        <end position="1452"/>
    </location>
</feature>
<dbReference type="GO" id="GO:0007015">
    <property type="term" value="P:actin filament organization"/>
    <property type="evidence" value="ECO:0007669"/>
    <property type="project" value="TreeGrafter"/>
</dbReference>
<feature type="compositionally biased region" description="Polar residues" evidence="6">
    <location>
        <begin position="763"/>
        <end position="773"/>
    </location>
</feature>
<feature type="domain" description="ASD2" evidence="7">
    <location>
        <begin position="1781"/>
        <end position="2056"/>
    </location>
</feature>
<evidence type="ECO:0000256" key="3">
    <source>
        <dbReference type="ARBA" id="ARBA00022490"/>
    </source>
</evidence>
<feature type="compositionally biased region" description="Basic and acidic residues" evidence="6">
    <location>
        <begin position="1850"/>
        <end position="1859"/>
    </location>
</feature>
<dbReference type="InterPro" id="IPR014799">
    <property type="entry name" value="ASD2_dom"/>
</dbReference>
<feature type="compositionally biased region" description="Low complexity" evidence="6">
    <location>
        <begin position="736"/>
        <end position="762"/>
    </location>
</feature>
<gene>
    <name evidence="8" type="ORF">FF38_01583</name>
</gene>